<gene>
    <name evidence="1" type="ORF">M4L89_12415</name>
</gene>
<keyword evidence="2" id="KW-1185">Reference proteome</keyword>
<proteinExistence type="predicted"/>
<organism evidence="1 2">
    <name type="scientific">Staphylococcus equorum</name>
    <dbReference type="NCBI Taxonomy" id="246432"/>
    <lineage>
        <taxon>Bacteria</taxon>
        <taxon>Bacillati</taxon>
        <taxon>Bacillota</taxon>
        <taxon>Bacilli</taxon>
        <taxon>Bacillales</taxon>
        <taxon>Staphylococcaceae</taxon>
        <taxon>Staphylococcus</taxon>
    </lineage>
</organism>
<dbReference type="Proteomes" id="UP001152422">
    <property type="component" value="Unassembled WGS sequence"/>
</dbReference>
<accession>A0A9X4R1C4</accession>
<reference evidence="1" key="1">
    <citation type="submission" date="2022-05" db="EMBL/GenBank/DDBJ databases">
        <title>Comparative genomics of Staphylococcus equorum isolates.</title>
        <authorList>
            <person name="Luelf R.H."/>
        </authorList>
    </citation>
    <scope>NUCLEOTIDE SEQUENCE</scope>
    <source>
        <strain evidence="1">TMW 2.2497</strain>
    </source>
</reference>
<evidence type="ECO:0000313" key="2">
    <source>
        <dbReference type="Proteomes" id="UP001152422"/>
    </source>
</evidence>
<dbReference type="EMBL" id="JAMBQA010000008">
    <property type="protein sequence ID" value="MDG0847032.1"/>
    <property type="molecule type" value="Genomic_DNA"/>
</dbReference>
<evidence type="ECO:0000313" key="1">
    <source>
        <dbReference type="EMBL" id="MDG0847032.1"/>
    </source>
</evidence>
<sequence>MLKVNGVHFAGSYLEIELCIKDYSNTSIEKNIDVLKEVLDFIENDSELKNLDAYTITLVKNELASHIKCLEWNANALKTLENGGESDLINQHKITRLSLNGKIAREYGTILRLFNAKLNMNNTLMNLGFVKQY</sequence>
<protein>
    <submittedName>
        <fullName evidence="1">Uncharacterized protein</fullName>
    </submittedName>
</protein>
<dbReference type="RefSeq" id="WP_107518125.1">
    <property type="nucleotide sequence ID" value="NZ_JAMBPY010000008.1"/>
</dbReference>
<comment type="caution">
    <text evidence="1">The sequence shown here is derived from an EMBL/GenBank/DDBJ whole genome shotgun (WGS) entry which is preliminary data.</text>
</comment>
<dbReference type="AlphaFoldDB" id="A0A9X4R1C4"/>
<name>A0A9X4R1C4_9STAP</name>